<gene>
    <name evidence="3" type="ORF">ACFPIE_15015</name>
</gene>
<feature type="transmembrane region" description="Helical" evidence="1">
    <location>
        <begin position="200"/>
        <end position="222"/>
    </location>
</feature>
<sequence length="228" mass="23009">MFRWILGGLFAAVLALAGLMGASSVQAQVPPRPVVHGIMSSACQASAVNRCGAGCGDDAQCIFGCQIGAFNNVDACTSSCVGFGPQCLSNCLRAMDNLQLCFFPTVGGTVSGLGSGQSVVLRNNGGAPLTVSANGAFTFPMWVTLNDAYAVTVSGQPTGQTCTVTNGSGVALDTVVVLTPYGVTDVAVTCVSNVPTMSEWGTVLLVGMLAIGGLLLLSPIIVRAPPTA</sequence>
<reference evidence="4" key="1">
    <citation type="journal article" date="2019" name="Int. J. Syst. Evol. Microbiol.">
        <title>The Global Catalogue of Microorganisms (GCM) 10K type strain sequencing project: providing services to taxonomists for standard genome sequencing and annotation.</title>
        <authorList>
            <consortium name="The Broad Institute Genomics Platform"/>
            <consortium name="The Broad Institute Genome Sequencing Center for Infectious Disease"/>
            <person name="Wu L."/>
            <person name="Ma J."/>
        </authorList>
    </citation>
    <scope>NUCLEOTIDE SEQUENCE [LARGE SCALE GENOMIC DNA]</scope>
    <source>
        <strain evidence="4">JCM 12125</strain>
    </source>
</reference>
<accession>A0ABW0FVY0</accession>
<dbReference type="NCBIfam" id="TIGR04174">
    <property type="entry name" value="IPTL_CTERM"/>
    <property type="match status" value="1"/>
</dbReference>
<evidence type="ECO:0000256" key="1">
    <source>
        <dbReference type="SAM" id="Phobius"/>
    </source>
</evidence>
<name>A0ABW0FVY0_9CAUL</name>
<dbReference type="EMBL" id="JBHSLF010000042">
    <property type="protein sequence ID" value="MFC5345228.1"/>
    <property type="molecule type" value="Genomic_DNA"/>
</dbReference>
<dbReference type="RefSeq" id="WP_374036865.1">
    <property type="nucleotide sequence ID" value="NZ_CP169082.1"/>
</dbReference>
<keyword evidence="1" id="KW-1133">Transmembrane helix</keyword>
<dbReference type="Proteomes" id="UP001596152">
    <property type="component" value="Unassembled WGS sequence"/>
</dbReference>
<evidence type="ECO:0000313" key="4">
    <source>
        <dbReference type="Proteomes" id="UP001596152"/>
    </source>
</evidence>
<organism evidence="3 4">
    <name type="scientific">Brevundimonas staleyi</name>
    <dbReference type="NCBI Taxonomy" id="74326"/>
    <lineage>
        <taxon>Bacteria</taxon>
        <taxon>Pseudomonadati</taxon>
        <taxon>Pseudomonadota</taxon>
        <taxon>Alphaproteobacteria</taxon>
        <taxon>Caulobacterales</taxon>
        <taxon>Caulobacteraceae</taxon>
        <taxon>Brevundimonas</taxon>
    </lineage>
</organism>
<feature type="signal peptide" evidence="2">
    <location>
        <begin position="1"/>
        <end position="27"/>
    </location>
</feature>
<proteinExistence type="predicted"/>
<comment type="caution">
    <text evidence="3">The sequence shown here is derived from an EMBL/GenBank/DDBJ whole genome shotgun (WGS) entry which is preliminary data.</text>
</comment>
<evidence type="ECO:0000313" key="3">
    <source>
        <dbReference type="EMBL" id="MFC5345228.1"/>
    </source>
</evidence>
<keyword evidence="4" id="KW-1185">Reference proteome</keyword>
<protein>
    <submittedName>
        <fullName evidence="3">IPTL-CTERM sorting domain-containing protein</fullName>
    </submittedName>
</protein>
<keyword evidence="1" id="KW-0812">Transmembrane</keyword>
<evidence type="ECO:0000256" key="2">
    <source>
        <dbReference type="SAM" id="SignalP"/>
    </source>
</evidence>
<keyword evidence="1" id="KW-0472">Membrane</keyword>
<feature type="chain" id="PRO_5047068089" evidence="2">
    <location>
        <begin position="28"/>
        <end position="228"/>
    </location>
</feature>
<keyword evidence="2" id="KW-0732">Signal</keyword>
<dbReference type="InterPro" id="IPR026442">
    <property type="entry name" value="IPTL_CTERM"/>
</dbReference>